<dbReference type="GO" id="GO:0008745">
    <property type="term" value="F:N-acetylmuramoyl-L-alanine amidase activity"/>
    <property type="evidence" value="ECO:0007669"/>
    <property type="project" value="InterPro"/>
</dbReference>
<dbReference type="RefSeq" id="WP_159524030.1">
    <property type="nucleotide sequence ID" value="NZ_CP053642.1"/>
</dbReference>
<dbReference type="InterPro" id="IPR006619">
    <property type="entry name" value="PGRP_domain_met/bac"/>
</dbReference>
<feature type="compositionally biased region" description="Low complexity" evidence="4">
    <location>
        <begin position="72"/>
        <end position="90"/>
    </location>
</feature>
<evidence type="ECO:0000313" key="9">
    <source>
        <dbReference type="Proteomes" id="UP000504752"/>
    </source>
</evidence>
<keyword evidence="2" id="KW-0677">Repeat</keyword>
<evidence type="ECO:0000256" key="4">
    <source>
        <dbReference type="SAM" id="MobiDB-lite"/>
    </source>
</evidence>
<dbReference type="GO" id="GO:0009253">
    <property type="term" value="P:peptidoglycan catabolic process"/>
    <property type="evidence" value="ECO:0007669"/>
    <property type="project" value="InterPro"/>
</dbReference>
<reference evidence="8 9" key="1">
    <citation type="submission" date="2020-05" db="EMBL/GenBank/DDBJ databases">
        <title>Actinomyces sp. zg-325.</title>
        <authorList>
            <person name="Yang C."/>
        </authorList>
    </citation>
    <scope>NUCLEOTIDE SEQUENCE [LARGE SCALE GENOMIC DNA]</scope>
    <source>
        <strain evidence="9">zg-325</strain>
    </source>
</reference>
<evidence type="ECO:0000259" key="7">
    <source>
        <dbReference type="SMART" id="SM00701"/>
    </source>
</evidence>
<dbReference type="Gene3D" id="2.10.270.10">
    <property type="entry name" value="Cholin Binding"/>
    <property type="match status" value="2"/>
</dbReference>
<evidence type="ECO:0000256" key="5">
    <source>
        <dbReference type="SAM" id="SignalP"/>
    </source>
</evidence>
<dbReference type="Pfam" id="PF19127">
    <property type="entry name" value="Choline_bind_3"/>
    <property type="match status" value="3"/>
</dbReference>
<dbReference type="InterPro" id="IPR036505">
    <property type="entry name" value="Amidase/PGRP_sf"/>
</dbReference>
<accession>A0A6M8B0C5</accession>
<keyword evidence="9" id="KW-1185">Reference proteome</keyword>
<dbReference type="SMART" id="SM00644">
    <property type="entry name" value="Ami_2"/>
    <property type="match status" value="1"/>
</dbReference>
<protein>
    <submittedName>
        <fullName evidence="8">N-acetylmuramoyl-L-alanine amidase</fullName>
    </submittedName>
</protein>
<feature type="domain" description="Peptidoglycan recognition protein family" evidence="7">
    <location>
        <begin position="283"/>
        <end position="424"/>
    </location>
</feature>
<dbReference type="Gene3D" id="3.40.80.10">
    <property type="entry name" value="Peptidoglycan recognition protein-like"/>
    <property type="match status" value="1"/>
</dbReference>
<dbReference type="SUPFAM" id="SSF55846">
    <property type="entry name" value="N-acetylmuramoyl-L-alanine amidase-like"/>
    <property type="match status" value="1"/>
</dbReference>
<evidence type="ECO:0000259" key="6">
    <source>
        <dbReference type="SMART" id="SM00644"/>
    </source>
</evidence>
<proteinExistence type="inferred from homology"/>
<gene>
    <name evidence="8" type="ORF">HPC72_01910</name>
</gene>
<feature type="region of interest" description="Disordered" evidence="4">
    <location>
        <begin position="212"/>
        <end position="232"/>
    </location>
</feature>
<dbReference type="InterPro" id="IPR002502">
    <property type="entry name" value="Amidase_domain"/>
</dbReference>
<dbReference type="Proteomes" id="UP000504752">
    <property type="component" value="Chromosome"/>
</dbReference>
<dbReference type="EMBL" id="CP053642">
    <property type="protein sequence ID" value="QKD79172.1"/>
    <property type="molecule type" value="Genomic_DNA"/>
</dbReference>
<evidence type="ECO:0000313" key="8">
    <source>
        <dbReference type="EMBL" id="QKD79172.1"/>
    </source>
</evidence>
<evidence type="ECO:0000256" key="1">
    <source>
        <dbReference type="ARBA" id="ARBA00007553"/>
    </source>
</evidence>
<dbReference type="Pfam" id="PF01510">
    <property type="entry name" value="Amidase_2"/>
    <property type="match status" value="1"/>
</dbReference>
<dbReference type="PANTHER" id="PTHR11022">
    <property type="entry name" value="PEPTIDOGLYCAN RECOGNITION PROTEIN"/>
    <property type="match status" value="1"/>
</dbReference>
<dbReference type="GO" id="GO:0008270">
    <property type="term" value="F:zinc ion binding"/>
    <property type="evidence" value="ECO:0007669"/>
    <property type="project" value="InterPro"/>
</dbReference>
<dbReference type="PANTHER" id="PTHR11022:SF41">
    <property type="entry name" value="PEPTIDOGLYCAN-RECOGNITION PROTEIN LC-RELATED"/>
    <property type="match status" value="1"/>
</dbReference>
<dbReference type="SMART" id="SM00701">
    <property type="entry name" value="PGRP"/>
    <property type="match status" value="1"/>
</dbReference>
<organism evidence="8 9">
    <name type="scientific">Actinomyces marmotae</name>
    <dbReference type="NCBI Taxonomy" id="2737173"/>
    <lineage>
        <taxon>Bacteria</taxon>
        <taxon>Bacillati</taxon>
        <taxon>Actinomycetota</taxon>
        <taxon>Actinomycetes</taxon>
        <taxon>Actinomycetales</taxon>
        <taxon>Actinomycetaceae</taxon>
        <taxon>Actinomyces</taxon>
    </lineage>
</organism>
<dbReference type="InterPro" id="IPR018337">
    <property type="entry name" value="Cell_wall/Cho-bd_repeat"/>
</dbReference>
<dbReference type="SUPFAM" id="SSF69360">
    <property type="entry name" value="Cell wall binding repeat"/>
    <property type="match status" value="1"/>
</dbReference>
<sequence length="651" mass="67434">MLSRRSFGMMSTLPLIALGLASESAASSALAPPAAAPARPLALPLDGAPAKVLELTSGDGSPTPLAQAGLKASPSAAPSPAGSAPAASGTGVGTARFPLATADLSSGIDPERDATILTEPLAVDGFVVAGFTWGDGGLPDGASAYLRVREGGEWSTWHLLEVEGPGGRDSGPARSTGTEPFVTGGADAVQAALIIDDARSIPAGLRLHLVPDAPSGSEETIEASELESVTAPATPVDRAATARQAAAGTVEAPTPAGAGAGAAGAGGSLAGLAGAIAVDGLPFGVIPRSAWGASSSSDWDVEYASAKHVVVHHTAGTNNYTAAQSKGIIQGIYHYHSVTLDWGDIGYNFLVDKYGTVYEGRLGTLDSAPGTMSVGGHAYGANTGTMGVSMMGDYSAVAPTRAQLDRVGGLAGWFLARGGVTDVSGWADFTIRSSQKYEAGQVVSLPRILAHRDVGYTSCPGDVGYSRLDQIRSIAATQMSAPALRPGWVRAGGAWYYYSDDLKLVTGWLEVDSTWYYLSPGSGRMATGWLWDGNAWYYLDPSSGAMATGWKKAGGRWYYLHSTGAMLTGWQRIGPDWYYLDPSSGAMATGWRLVNGGWYYLVEGWGGMATGWHRIGSDWYYLGPGDGRMVTGTQSIDGRNYRFAPSGAWIA</sequence>
<dbReference type="CDD" id="cd06583">
    <property type="entry name" value="PGRP"/>
    <property type="match status" value="1"/>
</dbReference>
<evidence type="ECO:0000256" key="2">
    <source>
        <dbReference type="ARBA" id="ARBA00022737"/>
    </source>
</evidence>
<feature type="chain" id="PRO_5039562202" evidence="5">
    <location>
        <begin position="32"/>
        <end position="651"/>
    </location>
</feature>
<evidence type="ECO:0000256" key="3">
    <source>
        <dbReference type="PROSITE-ProRule" id="PRU00591"/>
    </source>
</evidence>
<comment type="similarity">
    <text evidence="1">Belongs to the N-acetylmuramoyl-L-alanine amidase 2 family.</text>
</comment>
<feature type="signal peptide" evidence="5">
    <location>
        <begin position="1"/>
        <end position="31"/>
    </location>
</feature>
<name>A0A6M8B0C5_9ACTO</name>
<dbReference type="AlphaFoldDB" id="A0A6M8B0C5"/>
<feature type="repeat" description="Cell wall-binding" evidence="3">
    <location>
        <begin position="547"/>
        <end position="566"/>
    </location>
</feature>
<dbReference type="KEGG" id="amam:HPC72_01910"/>
<keyword evidence="5" id="KW-0732">Signal</keyword>
<dbReference type="InterPro" id="IPR015510">
    <property type="entry name" value="PGRP"/>
</dbReference>
<feature type="domain" description="N-acetylmuramoyl-L-alanine amidase" evidence="6">
    <location>
        <begin position="296"/>
        <end position="461"/>
    </location>
</feature>
<feature type="region of interest" description="Disordered" evidence="4">
    <location>
        <begin position="53"/>
        <end position="90"/>
    </location>
</feature>
<dbReference type="PROSITE" id="PS51170">
    <property type="entry name" value="CW"/>
    <property type="match status" value="1"/>
</dbReference>